<organism evidence="7 8">
    <name type="scientific">Agrocybe pediades</name>
    <dbReference type="NCBI Taxonomy" id="84607"/>
    <lineage>
        <taxon>Eukaryota</taxon>
        <taxon>Fungi</taxon>
        <taxon>Dikarya</taxon>
        <taxon>Basidiomycota</taxon>
        <taxon>Agaricomycotina</taxon>
        <taxon>Agaricomycetes</taxon>
        <taxon>Agaricomycetidae</taxon>
        <taxon>Agaricales</taxon>
        <taxon>Agaricineae</taxon>
        <taxon>Strophariaceae</taxon>
        <taxon>Agrocybe</taxon>
    </lineage>
</organism>
<dbReference type="SUPFAM" id="SSF50630">
    <property type="entry name" value="Acid proteases"/>
    <property type="match status" value="1"/>
</dbReference>
<evidence type="ECO:0000256" key="2">
    <source>
        <dbReference type="ARBA" id="ARBA00022750"/>
    </source>
</evidence>
<dbReference type="PROSITE" id="PS51767">
    <property type="entry name" value="PEPTIDASE_A1"/>
    <property type="match status" value="1"/>
</dbReference>
<comment type="similarity">
    <text evidence="1 3">Belongs to the peptidase A1 family.</text>
</comment>
<dbReference type="InterPro" id="IPR034164">
    <property type="entry name" value="Pepsin-like_dom"/>
</dbReference>
<gene>
    <name evidence="7" type="ORF">D9613_005968</name>
</gene>
<name>A0A8H4QUV4_9AGAR</name>
<evidence type="ECO:0000313" key="7">
    <source>
        <dbReference type="EMBL" id="KAF4617110.1"/>
    </source>
</evidence>
<dbReference type="PRINTS" id="PR00792">
    <property type="entry name" value="PEPSIN"/>
</dbReference>
<dbReference type="Proteomes" id="UP000521872">
    <property type="component" value="Unassembled WGS sequence"/>
</dbReference>
<dbReference type="CDD" id="cd05471">
    <property type="entry name" value="pepsin_like"/>
    <property type="match status" value="1"/>
</dbReference>
<keyword evidence="4" id="KW-1133">Transmembrane helix</keyword>
<sequence>MLGTTFVSFVLYTSFLFGLSQALHIQVRGRSSLSSNRVFRRESTSREIGGLTLDNTADVSYYAEILLGNQTFQVLIDTGSSDLWVAGEVSPSTDTGFNASIQYAANAVGGPVKEARLNLGGHIVEDQAFLQIPPDEANEEGTGILGLGPGSGSFIATQFGKIGGVTVLERIFQQNISAPPFMTILLGRTKDPTDFFTGSITVAEVLEEYHDILNVAKLNVTKVPDTLLDEQHHQILLDPDGIVGPDGKTIPFVTDVEGTENKKQATVVLDSGFTLPQVPRTVSDAIYSRFYGSEFVQIKGLGGVWIVPCEQEVNVTFSFAGKEYPIHPLDMTMHPSNVNLSDISTANGEMGCLGTFQPFTYDKGRTPSYDMVFGMAFMRNVYSLFNYGGYSGNTDEEGIGPYVQLLSITDRAEAHSDFVTARLGGIDTTGSRGLKKANNSGSGRTPMFLYIVAVVVVIAVLIAGAVLFVLRRRRRRRRLG</sequence>
<reference evidence="7 8" key="1">
    <citation type="submission" date="2019-12" db="EMBL/GenBank/DDBJ databases">
        <authorList>
            <person name="Floudas D."/>
            <person name="Bentzer J."/>
            <person name="Ahren D."/>
            <person name="Johansson T."/>
            <person name="Persson P."/>
            <person name="Tunlid A."/>
        </authorList>
    </citation>
    <scope>NUCLEOTIDE SEQUENCE [LARGE SCALE GENOMIC DNA]</scope>
    <source>
        <strain evidence="7 8">CBS 102.39</strain>
    </source>
</reference>
<dbReference type="GO" id="GO:0004190">
    <property type="term" value="F:aspartic-type endopeptidase activity"/>
    <property type="evidence" value="ECO:0007669"/>
    <property type="project" value="UniProtKB-KW"/>
</dbReference>
<dbReference type="GO" id="GO:0006508">
    <property type="term" value="P:proteolysis"/>
    <property type="evidence" value="ECO:0007669"/>
    <property type="project" value="UniProtKB-KW"/>
</dbReference>
<proteinExistence type="inferred from homology"/>
<evidence type="ECO:0000256" key="4">
    <source>
        <dbReference type="SAM" id="Phobius"/>
    </source>
</evidence>
<keyword evidence="3" id="KW-0378">Hydrolase</keyword>
<evidence type="ECO:0000256" key="3">
    <source>
        <dbReference type="RuleBase" id="RU000454"/>
    </source>
</evidence>
<dbReference type="InterPro" id="IPR001969">
    <property type="entry name" value="Aspartic_peptidase_AS"/>
</dbReference>
<keyword evidence="8" id="KW-1185">Reference proteome</keyword>
<dbReference type="Gene3D" id="2.40.70.10">
    <property type="entry name" value="Acid Proteases"/>
    <property type="match status" value="2"/>
</dbReference>
<comment type="caution">
    <text evidence="7">The sequence shown here is derived from an EMBL/GenBank/DDBJ whole genome shotgun (WGS) entry which is preliminary data.</text>
</comment>
<keyword evidence="2 3" id="KW-0064">Aspartyl protease</keyword>
<evidence type="ECO:0000256" key="1">
    <source>
        <dbReference type="ARBA" id="ARBA00007447"/>
    </source>
</evidence>
<evidence type="ECO:0000259" key="6">
    <source>
        <dbReference type="PROSITE" id="PS51767"/>
    </source>
</evidence>
<evidence type="ECO:0000313" key="8">
    <source>
        <dbReference type="Proteomes" id="UP000521872"/>
    </source>
</evidence>
<feature type="transmembrane region" description="Helical" evidence="4">
    <location>
        <begin position="447"/>
        <end position="470"/>
    </location>
</feature>
<accession>A0A8H4QUV4</accession>
<dbReference type="PROSITE" id="PS00141">
    <property type="entry name" value="ASP_PROTEASE"/>
    <property type="match status" value="1"/>
</dbReference>
<dbReference type="PANTHER" id="PTHR47966">
    <property type="entry name" value="BETA-SITE APP-CLEAVING ENZYME, ISOFORM A-RELATED"/>
    <property type="match status" value="1"/>
</dbReference>
<keyword evidence="3" id="KW-0645">Protease</keyword>
<dbReference type="InterPro" id="IPR021109">
    <property type="entry name" value="Peptidase_aspartic_dom_sf"/>
</dbReference>
<dbReference type="Pfam" id="PF00026">
    <property type="entry name" value="Asp"/>
    <property type="match status" value="1"/>
</dbReference>
<dbReference type="AlphaFoldDB" id="A0A8H4QUV4"/>
<dbReference type="InterPro" id="IPR001461">
    <property type="entry name" value="Aspartic_peptidase_A1"/>
</dbReference>
<dbReference type="InterPro" id="IPR033121">
    <property type="entry name" value="PEPTIDASE_A1"/>
</dbReference>
<dbReference type="EMBL" id="JAACJL010000030">
    <property type="protein sequence ID" value="KAF4617110.1"/>
    <property type="molecule type" value="Genomic_DNA"/>
</dbReference>
<keyword evidence="5" id="KW-0732">Signal</keyword>
<keyword evidence="4" id="KW-0472">Membrane</keyword>
<keyword evidence="4" id="KW-0812">Transmembrane</keyword>
<evidence type="ECO:0000256" key="5">
    <source>
        <dbReference type="SAM" id="SignalP"/>
    </source>
</evidence>
<dbReference type="PANTHER" id="PTHR47966:SF51">
    <property type="entry name" value="BETA-SITE APP-CLEAVING ENZYME, ISOFORM A-RELATED"/>
    <property type="match status" value="1"/>
</dbReference>
<feature type="chain" id="PRO_5034705792" description="Peptidase A1 domain-containing protein" evidence="5">
    <location>
        <begin position="23"/>
        <end position="480"/>
    </location>
</feature>
<feature type="signal peptide" evidence="5">
    <location>
        <begin position="1"/>
        <end position="22"/>
    </location>
</feature>
<feature type="domain" description="Peptidase A1" evidence="6">
    <location>
        <begin position="61"/>
        <end position="400"/>
    </location>
</feature>
<protein>
    <recommendedName>
        <fullName evidence="6">Peptidase A1 domain-containing protein</fullName>
    </recommendedName>
</protein>